<dbReference type="InterPro" id="IPR036291">
    <property type="entry name" value="NAD(P)-bd_dom_sf"/>
</dbReference>
<organism evidence="3 4">
    <name type="scientific">Cohnella luojiensis</name>
    <dbReference type="NCBI Taxonomy" id="652876"/>
    <lineage>
        <taxon>Bacteria</taxon>
        <taxon>Bacillati</taxon>
        <taxon>Bacillota</taxon>
        <taxon>Bacilli</taxon>
        <taxon>Bacillales</taxon>
        <taxon>Paenibacillaceae</taxon>
        <taxon>Cohnella</taxon>
    </lineage>
</organism>
<evidence type="ECO:0000313" key="3">
    <source>
        <dbReference type="EMBL" id="TFE27848.1"/>
    </source>
</evidence>
<evidence type="ECO:0000256" key="1">
    <source>
        <dbReference type="ARBA" id="ARBA00007637"/>
    </source>
</evidence>
<dbReference type="PANTHER" id="PTHR43000">
    <property type="entry name" value="DTDP-D-GLUCOSE 4,6-DEHYDRATASE-RELATED"/>
    <property type="match status" value="1"/>
</dbReference>
<dbReference type="InterPro" id="IPR001509">
    <property type="entry name" value="Epimerase_deHydtase"/>
</dbReference>
<keyword evidence="4" id="KW-1185">Reference proteome</keyword>
<reference evidence="3 4" key="1">
    <citation type="submission" date="2019-03" db="EMBL/GenBank/DDBJ databases">
        <title>Cohnella endophytica sp. nov., a novel endophytic bacterium isolated from bark of Sonneratia apetala.</title>
        <authorList>
            <person name="Tuo L."/>
        </authorList>
    </citation>
    <scope>NUCLEOTIDE SEQUENCE [LARGE SCALE GENOMIC DNA]</scope>
    <source>
        <strain evidence="3 4">CCTCC AB 208254</strain>
    </source>
</reference>
<feature type="domain" description="NAD-dependent epimerase/dehydratase" evidence="2">
    <location>
        <begin position="11"/>
        <end position="236"/>
    </location>
</feature>
<dbReference type="Pfam" id="PF01370">
    <property type="entry name" value="Epimerase"/>
    <property type="match status" value="1"/>
</dbReference>
<sequence length="313" mass="34417">MVERVMKKGRVMITGAGGFTGRHACRCYADEGWEVTAVVSPNGGSGEEITASQVISCDLRDGEAVVRLCRETKPDAVLHLAGRNAVDFSWRHPALTLSANLMSTVHLLEGIRAEGVCSVLIVGSMLRNDPSDLPRSSHPYAFSKTLQMTAARAWRHWYGLPIVIVEPSNLIGPGGSGGLCGRLARWAAEMEEEREGAGREPFFLSSLHESRDFLDVRDAVAAYERLLSEGTPGEVYALESGIFRTLEDVKNAFDAASTTELPWRIGVSEASCPAPRDCDPIRQLGWQPSIPFQDSIRDAFNDERNLLKFERRV</sequence>
<protein>
    <submittedName>
        <fullName evidence="3">NAD(P)-dependent oxidoreductase</fullName>
    </submittedName>
</protein>
<comment type="similarity">
    <text evidence="1">Belongs to the NAD(P)-dependent epimerase/dehydratase family.</text>
</comment>
<dbReference type="AlphaFoldDB" id="A0A4Y8LZC9"/>
<gene>
    <name evidence="3" type="ORF">E2980_08685</name>
</gene>
<proteinExistence type="inferred from homology"/>
<comment type="caution">
    <text evidence="3">The sequence shown here is derived from an EMBL/GenBank/DDBJ whole genome shotgun (WGS) entry which is preliminary data.</text>
</comment>
<evidence type="ECO:0000259" key="2">
    <source>
        <dbReference type="Pfam" id="PF01370"/>
    </source>
</evidence>
<accession>A0A4Y8LZC9</accession>
<evidence type="ECO:0000313" key="4">
    <source>
        <dbReference type="Proteomes" id="UP000297900"/>
    </source>
</evidence>
<dbReference type="Gene3D" id="3.40.50.720">
    <property type="entry name" value="NAD(P)-binding Rossmann-like Domain"/>
    <property type="match status" value="1"/>
</dbReference>
<dbReference type="EMBL" id="SOMN01000008">
    <property type="protein sequence ID" value="TFE27848.1"/>
    <property type="molecule type" value="Genomic_DNA"/>
</dbReference>
<dbReference type="Proteomes" id="UP000297900">
    <property type="component" value="Unassembled WGS sequence"/>
</dbReference>
<dbReference type="SUPFAM" id="SSF51735">
    <property type="entry name" value="NAD(P)-binding Rossmann-fold domains"/>
    <property type="match status" value="1"/>
</dbReference>
<name>A0A4Y8LZC9_9BACL</name>
<dbReference type="OrthoDB" id="9779041at2"/>